<dbReference type="SUPFAM" id="SSF52283">
    <property type="entry name" value="Formate/glycerate dehydrogenase catalytic domain-like"/>
    <property type="match status" value="1"/>
</dbReference>
<feature type="domain" description="D-isomer specific 2-hydroxyacid dehydrogenase NAD-binding" evidence="5">
    <location>
        <begin position="115"/>
        <end position="287"/>
    </location>
</feature>
<dbReference type="PANTHER" id="PTHR10996:SF178">
    <property type="entry name" value="2-HYDROXYACID DEHYDROGENASE YGL185C-RELATED"/>
    <property type="match status" value="1"/>
</dbReference>
<dbReference type="Pfam" id="PF00389">
    <property type="entry name" value="2-Hacid_dh"/>
    <property type="match status" value="1"/>
</dbReference>
<dbReference type="InterPro" id="IPR036291">
    <property type="entry name" value="NAD(P)-bd_dom_sf"/>
</dbReference>
<organism evidence="6 7">
    <name type="scientific">Labrys miyagiensis</name>
    <dbReference type="NCBI Taxonomy" id="346912"/>
    <lineage>
        <taxon>Bacteria</taxon>
        <taxon>Pseudomonadati</taxon>
        <taxon>Pseudomonadota</taxon>
        <taxon>Alphaproteobacteria</taxon>
        <taxon>Hyphomicrobiales</taxon>
        <taxon>Xanthobacteraceae</taxon>
        <taxon>Labrys</taxon>
    </lineage>
</organism>
<dbReference type="InterPro" id="IPR006139">
    <property type="entry name" value="D-isomer_2_OHA_DH_cat_dom"/>
</dbReference>
<dbReference type="Proteomes" id="UP001156882">
    <property type="component" value="Unassembled WGS sequence"/>
</dbReference>
<evidence type="ECO:0000259" key="4">
    <source>
        <dbReference type="Pfam" id="PF00389"/>
    </source>
</evidence>
<evidence type="ECO:0000256" key="1">
    <source>
        <dbReference type="ARBA" id="ARBA00023002"/>
    </source>
</evidence>
<evidence type="ECO:0000313" key="7">
    <source>
        <dbReference type="Proteomes" id="UP001156882"/>
    </source>
</evidence>
<dbReference type="CDD" id="cd12156">
    <property type="entry name" value="HPPR"/>
    <property type="match status" value="1"/>
</dbReference>
<keyword evidence="7" id="KW-1185">Reference proteome</keyword>
<keyword evidence="1 3" id="KW-0560">Oxidoreductase</keyword>
<feature type="domain" description="D-isomer specific 2-hydroxyacid dehydrogenase catalytic" evidence="4">
    <location>
        <begin position="43"/>
        <end position="317"/>
    </location>
</feature>
<proteinExistence type="inferred from homology"/>
<dbReference type="RefSeq" id="WP_284311595.1">
    <property type="nucleotide sequence ID" value="NZ_BSPC01000015.1"/>
</dbReference>
<dbReference type="Pfam" id="PF02826">
    <property type="entry name" value="2-Hacid_dh_C"/>
    <property type="match status" value="1"/>
</dbReference>
<dbReference type="SUPFAM" id="SSF51735">
    <property type="entry name" value="NAD(P)-binding Rossmann-fold domains"/>
    <property type="match status" value="1"/>
</dbReference>
<name>A0ABQ6CEM3_9HYPH</name>
<keyword evidence="2" id="KW-0520">NAD</keyword>
<dbReference type="EMBL" id="BSPC01000015">
    <property type="protein sequence ID" value="GLS18721.1"/>
    <property type="molecule type" value="Genomic_DNA"/>
</dbReference>
<evidence type="ECO:0000313" key="6">
    <source>
        <dbReference type="EMBL" id="GLS18721.1"/>
    </source>
</evidence>
<accession>A0ABQ6CEM3</accession>
<comment type="similarity">
    <text evidence="3">Belongs to the D-isomer specific 2-hydroxyacid dehydrogenase family.</text>
</comment>
<gene>
    <name evidence="6" type="ORF">GCM10007874_17380</name>
</gene>
<comment type="caution">
    <text evidence="6">The sequence shown here is derived from an EMBL/GenBank/DDBJ whole genome shotgun (WGS) entry which is preliminary data.</text>
</comment>
<sequence length="319" mass="34550">MISAASFPDVELALIGGQQPFVLEELKSRFKIHPVYAEANPLAALERIGSSIRGAVGHGMAGLTRRHIELMPKLEICALNGVGLETSDLPAIRERGIKLTTTPVLFDDVADLAVSLALSCCRQIPLADRFVRSQQWEKERLPLGRKLTGLRVGILGLGRIGIEVARRLEAFKTQIFYADPVKREDVPYTHVTDAGTLASTVDIFFLCAAGNPKGAPPMIGRTIFDALGPRGIFVNIARGWLVDEPELIKALQEKRLGAAGLDVFYDEPMVPAALRALDNVVLTPHIASSTEETMRAMGACVIDNLVSWFSGRGALTSVT</sequence>
<evidence type="ECO:0000256" key="3">
    <source>
        <dbReference type="RuleBase" id="RU003719"/>
    </source>
</evidence>
<evidence type="ECO:0000256" key="2">
    <source>
        <dbReference type="ARBA" id="ARBA00023027"/>
    </source>
</evidence>
<dbReference type="InterPro" id="IPR050223">
    <property type="entry name" value="D-isomer_2-hydroxyacid_DH"/>
</dbReference>
<evidence type="ECO:0000259" key="5">
    <source>
        <dbReference type="Pfam" id="PF02826"/>
    </source>
</evidence>
<dbReference type="Gene3D" id="3.40.50.720">
    <property type="entry name" value="NAD(P)-binding Rossmann-like Domain"/>
    <property type="match status" value="2"/>
</dbReference>
<dbReference type="InterPro" id="IPR006140">
    <property type="entry name" value="D-isomer_DH_NAD-bd"/>
</dbReference>
<dbReference type="PANTHER" id="PTHR10996">
    <property type="entry name" value="2-HYDROXYACID DEHYDROGENASE-RELATED"/>
    <property type="match status" value="1"/>
</dbReference>
<protein>
    <submittedName>
        <fullName evidence="6">Dihydrofolate reductase</fullName>
    </submittedName>
</protein>
<reference evidence="7" key="1">
    <citation type="journal article" date="2019" name="Int. J. Syst. Evol. Microbiol.">
        <title>The Global Catalogue of Microorganisms (GCM) 10K type strain sequencing project: providing services to taxonomists for standard genome sequencing and annotation.</title>
        <authorList>
            <consortium name="The Broad Institute Genomics Platform"/>
            <consortium name="The Broad Institute Genome Sequencing Center for Infectious Disease"/>
            <person name="Wu L."/>
            <person name="Ma J."/>
        </authorList>
    </citation>
    <scope>NUCLEOTIDE SEQUENCE [LARGE SCALE GENOMIC DNA]</scope>
    <source>
        <strain evidence="7">NBRC 101365</strain>
    </source>
</reference>